<evidence type="ECO:0000313" key="11">
    <source>
        <dbReference type="EMBL" id="NKE73376.1"/>
    </source>
</evidence>
<dbReference type="RefSeq" id="WP_181071175.1">
    <property type="nucleotide sequence ID" value="NZ_VTOW01000006.1"/>
</dbReference>
<dbReference type="PANTHER" id="PTHR30457">
    <property type="entry name" value="5'-NUCLEOTIDASE SURE"/>
    <property type="match status" value="1"/>
</dbReference>
<keyword evidence="7 9" id="KW-0547">Nucleotide-binding</keyword>
<evidence type="ECO:0000256" key="3">
    <source>
        <dbReference type="ARBA" id="ARBA00004496"/>
    </source>
</evidence>
<proteinExistence type="inferred from homology"/>
<dbReference type="GO" id="GO:0008254">
    <property type="term" value="F:3'-nucleotidase activity"/>
    <property type="evidence" value="ECO:0007669"/>
    <property type="project" value="TreeGrafter"/>
</dbReference>
<dbReference type="PANTHER" id="PTHR30457:SF12">
    <property type="entry name" value="5'_3'-NUCLEOTIDASE SURE"/>
    <property type="match status" value="1"/>
</dbReference>
<evidence type="ECO:0000256" key="5">
    <source>
        <dbReference type="ARBA" id="ARBA00022490"/>
    </source>
</evidence>
<feature type="binding site" evidence="9">
    <location>
        <position position="97"/>
    </location>
    <ligand>
        <name>a divalent metal cation</name>
        <dbReference type="ChEBI" id="CHEBI:60240"/>
    </ligand>
</feature>
<keyword evidence="5 9" id="KW-0963">Cytoplasm</keyword>
<dbReference type="GO" id="GO:0046872">
    <property type="term" value="F:metal ion binding"/>
    <property type="evidence" value="ECO:0007669"/>
    <property type="project" value="UniProtKB-UniRule"/>
</dbReference>
<comment type="caution">
    <text evidence="9">Lacks conserved residue(s) required for the propagation of feature annotation.</text>
</comment>
<reference evidence="11 12" key="1">
    <citation type="journal article" date="2020" name="Nature">
        <title>Bacterial chemolithoautotrophy via manganese oxidation.</title>
        <authorList>
            <person name="Yu H."/>
            <person name="Leadbetter J.R."/>
        </authorList>
    </citation>
    <scope>NUCLEOTIDE SEQUENCE [LARGE SCALE GENOMIC DNA]</scope>
    <source>
        <strain evidence="11 12">Mn-1</strain>
    </source>
</reference>
<comment type="similarity">
    <text evidence="4 9">Belongs to the SurE nucleotidase family.</text>
</comment>
<sequence>MSKKEKVILATNDDGVHSPGLHQLADALKEVGQVVVIAPDRERNAAGHALTLHKPLRADEIRPGVFSVNGTPTDCVNLGVLYLLKGSRPDLIVSGINKGGNLGDDVTYSGTVSAAMEGTLLGIPSIAFSQLGDGQYHFETAARFAVGLVRLVLKEGLSREVFLNVNAPNLPPNEIKGVRITTLGKRVFDDSTIIENADPRGRKYFWIGLNGMKWEKRKNSDHEAVERGEISVTPLHLDLTHHETVERLRSWKEQLETEIR</sequence>
<evidence type="ECO:0000256" key="7">
    <source>
        <dbReference type="ARBA" id="ARBA00022741"/>
    </source>
</evidence>
<comment type="function">
    <text evidence="9">Nucleotidase that shows phosphatase activity on nucleoside 5'-monophosphates.</text>
</comment>
<feature type="binding site" evidence="9">
    <location>
        <position position="14"/>
    </location>
    <ligand>
        <name>a divalent metal cation</name>
        <dbReference type="ChEBI" id="CHEBI:60240"/>
    </ligand>
</feature>
<keyword evidence="12" id="KW-1185">Reference proteome</keyword>
<dbReference type="EMBL" id="VTOW01000006">
    <property type="protein sequence ID" value="NKE73376.1"/>
    <property type="molecule type" value="Genomic_DNA"/>
</dbReference>
<dbReference type="InterPro" id="IPR002828">
    <property type="entry name" value="SurE-like_Pase/nucleotidase"/>
</dbReference>
<dbReference type="SUPFAM" id="SSF64167">
    <property type="entry name" value="SurE-like"/>
    <property type="match status" value="1"/>
</dbReference>
<dbReference type="NCBIfam" id="TIGR00087">
    <property type="entry name" value="surE"/>
    <property type="match status" value="1"/>
</dbReference>
<organism evidence="11 12">
    <name type="scientific">Candidatus Manganitrophus noduliformans</name>
    <dbReference type="NCBI Taxonomy" id="2606439"/>
    <lineage>
        <taxon>Bacteria</taxon>
        <taxon>Pseudomonadati</taxon>
        <taxon>Nitrospirota</taxon>
        <taxon>Nitrospiria</taxon>
        <taxon>Candidatus Troglogloeales</taxon>
        <taxon>Candidatus Manganitrophaceae</taxon>
        <taxon>Candidatus Manganitrophus</taxon>
    </lineage>
</organism>
<dbReference type="GO" id="GO:0008253">
    <property type="term" value="F:5'-nucleotidase activity"/>
    <property type="evidence" value="ECO:0007669"/>
    <property type="project" value="UniProtKB-UniRule"/>
</dbReference>
<comment type="cofactor">
    <cofactor evidence="2">
        <name>Mg(2+)</name>
        <dbReference type="ChEBI" id="CHEBI:18420"/>
    </cofactor>
</comment>
<gene>
    <name evidence="9 11" type="primary">surE</name>
    <name evidence="11" type="ORF">MNODULE_21690</name>
</gene>
<name>A0A7X6ID02_9BACT</name>
<dbReference type="FunFam" id="3.40.1210.10:FF:000001">
    <property type="entry name" value="5'/3'-nucleotidase SurE"/>
    <property type="match status" value="1"/>
</dbReference>
<evidence type="ECO:0000256" key="8">
    <source>
        <dbReference type="ARBA" id="ARBA00022801"/>
    </source>
</evidence>
<evidence type="ECO:0000256" key="4">
    <source>
        <dbReference type="ARBA" id="ARBA00011062"/>
    </source>
</evidence>
<evidence type="ECO:0000259" key="10">
    <source>
        <dbReference type="Pfam" id="PF01975"/>
    </source>
</evidence>
<dbReference type="AlphaFoldDB" id="A0A7X6ID02"/>
<dbReference type="Proteomes" id="UP000534783">
    <property type="component" value="Unassembled WGS sequence"/>
</dbReference>
<keyword evidence="6 9" id="KW-0479">Metal-binding</keyword>
<dbReference type="EC" id="3.1.3.5" evidence="9"/>
<keyword evidence="8 9" id="KW-0378">Hydrolase</keyword>
<dbReference type="GO" id="GO:0005737">
    <property type="term" value="C:cytoplasm"/>
    <property type="evidence" value="ECO:0007669"/>
    <property type="project" value="UniProtKB-SubCell"/>
</dbReference>
<evidence type="ECO:0000256" key="2">
    <source>
        <dbReference type="ARBA" id="ARBA00001946"/>
    </source>
</evidence>
<dbReference type="InterPro" id="IPR030048">
    <property type="entry name" value="SurE"/>
</dbReference>
<accession>A0A7X6ID02</accession>
<comment type="catalytic activity">
    <reaction evidence="1 9">
        <text>a ribonucleoside 5'-phosphate + H2O = a ribonucleoside + phosphate</text>
        <dbReference type="Rhea" id="RHEA:12484"/>
        <dbReference type="ChEBI" id="CHEBI:15377"/>
        <dbReference type="ChEBI" id="CHEBI:18254"/>
        <dbReference type="ChEBI" id="CHEBI:43474"/>
        <dbReference type="ChEBI" id="CHEBI:58043"/>
        <dbReference type="EC" id="3.1.3.5"/>
    </reaction>
</comment>
<dbReference type="GO" id="GO:0004309">
    <property type="term" value="F:exopolyphosphatase activity"/>
    <property type="evidence" value="ECO:0007669"/>
    <property type="project" value="TreeGrafter"/>
</dbReference>
<feature type="binding site" evidence="9">
    <location>
        <position position="13"/>
    </location>
    <ligand>
        <name>a divalent metal cation</name>
        <dbReference type="ChEBI" id="CHEBI:60240"/>
    </ligand>
</feature>
<dbReference type="Gene3D" id="3.40.1210.10">
    <property type="entry name" value="Survival protein SurE-like phosphatase/nucleotidase"/>
    <property type="match status" value="1"/>
</dbReference>
<comment type="caution">
    <text evidence="11">The sequence shown here is derived from an EMBL/GenBank/DDBJ whole genome shotgun (WGS) entry which is preliminary data.</text>
</comment>
<dbReference type="NCBIfam" id="NF001490">
    <property type="entry name" value="PRK00346.1-4"/>
    <property type="match status" value="1"/>
</dbReference>
<dbReference type="InterPro" id="IPR036523">
    <property type="entry name" value="SurE-like_sf"/>
</dbReference>
<dbReference type="Pfam" id="PF01975">
    <property type="entry name" value="SurE"/>
    <property type="match status" value="1"/>
</dbReference>
<evidence type="ECO:0000256" key="6">
    <source>
        <dbReference type="ARBA" id="ARBA00022723"/>
    </source>
</evidence>
<protein>
    <recommendedName>
        <fullName evidence="9">5'-nucleotidase SurE</fullName>
        <ecNumber evidence="9">3.1.3.5</ecNumber>
    </recommendedName>
    <alternativeName>
        <fullName evidence="9">Nucleoside 5'-monophosphate phosphohydrolase</fullName>
    </alternativeName>
</protein>
<evidence type="ECO:0000256" key="9">
    <source>
        <dbReference type="HAMAP-Rule" id="MF_00060"/>
    </source>
</evidence>
<dbReference type="NCBIfam" id="NF001489">
    <property type="entry name" value="PRK00346.1-3"/>
    <property type="match status" value="1"/>
</dbReference>
<evidence type="ECO:0000256" key="1">
    <source>
        <dbReference type="ARBA" id="ARBA00000815"/>
    </source>
</evidence>
<feature type="domain" description="Survival protein SurE-like phosphatase/nucleotidase" evidence="10">
    <location>
        <begin position="8"/>
        <end position="188"/>
    </location>
</feature>
<comment type="cofactor">
    <cofactor evidence="9">
        <name>a divalent metal cation</name>
        <dbReference type="ChEBI" id="CHEBI:60240"/>
    </cofactor>
    <text evidence="9">Binds 1 divalent metal cation per subunit.</text>
</comment>
<dbReference type="HAMAP" id="MF_00060">
    <property type="entry name" value="SurE"/>
    <property type="match status" value="1"/>
</dbReference>
<comment type="subcellular location">
    <subcellularLocation>
        <location evidence="3 9">Cytoplasm</location>
    </subcellularLocation>
</comment>
<evidence type="ECO:0000313" key="12">
    <source>
        <dbReference type="Proteomes" id="UP000534783"/>
    </source>
</evidence>
<dbReference type="GO" id="GO:0000166">
    <property type="term" value="F:nucleotide binding"/>
    <property type="evidence" value="ECO:0007669"/>
    <property type="project" value="UniProtKB-KW"/>
</dbReference>